<evidence type="ECO:0000256" key="2">
    <source>
        <dbReference type="ARBA" id="ARBA00022475"/>
    </source>
</evidence>
<dbReference type="EMBL" id="JACCCW010000002">
    <property type="protein sequence ID" value="NYF80323.1"/>
    <property type="molecule type" value="Genomic_DNA"/>
</dbReference>
<dbReference type="RefSeq" id="WP_179491624.1">
    <property type="nucleotide sequence ID" value="NZ_JACCCW010000002.1"/>
</dbReference>
<keyword evidence="8" id="KW-1185">Reference proteome</keyword>
<reference evidence="7 8" key="1">
    <citation type="submission" date="2020-07" db="EMBL/GenBank/DDBJ databases">
        <title>Genomic Encyclopedia of Type Strains, Phase IV (KMG-V): Genome sequencing to study the core and pangenomes of soil and plant-associated prokaryotes.</title>
        <authorList>
            <person name="Whitman W."/>
        </authorList>
    </citation>
    <scope>NUCLEOTIDE SEQUENCE [LARGE SCALE GENOMIC DNA]</scope>
    <source>
        <strain evidence="7 8">X4EP2</strain>
    </source>
</reference>
<evidence type="ECO:0000256" key="1">
    <source>
        <dbReference type="ARBA" id="ARBA00004651"/>
    </source>
</evidence>
<dbReference type="InterPro" id="IPR002293">
    <property type="entry name" value="AA/rel_permease1"/>
</dbReference>
<name>A0A7Y9TTV2_9BACT</name>
<feature type="transmembrane region" description="Helical" evidence="6">
    <location>
        <begin position="286"/>
        <end position="308"/>
    </location>
</feature>
<dbReference type="GO" id="GO:0022857">
    <property type="term" value="F:transmembrane transporter activity"/>
    <property type="evidence" value="ECO:0007669"/>
    <property type="project" value="InterPro"/>
</dbReference>
<feature type="transmembrane region" description="Helical" evidence="6">
    <location>
        <begin position="320"/>
        <end position="338"/>
    </location>
</feature>
<keyword evidence="2" id="KW-1003">Cell membrane</keyword>
<keyword evidence="4 6" id="KW-1133">Transmembrane helix</keyword>
<feature type="transmembrane region" description="Helical" evidence="6">
    <location>
        <begin position="111"/>
        <end position="136"/>
    </location>
</feature>
<evidence type="ECO:0000313" key="8">
    <source>
        <dbReference type="Proteomes" id="UP000589520"/>
    </source>
</evidence>
<evidence type="ECO:0000256" key="4">
    <source>
        <dbReference type="ARBA" id="ARBA00022989"/>
    </source>
</evidence>
<gene>
    <name evidence="7" type="ORF">HDF17_002643</name>
</gene>
<organism evidence="7 8">
    <name type="scientific">Granulicella arctica</name>
    <dbReference type="NCBI Taxonomy" id="940613"/>
    <lineage>
        <taxon>Bacteria</taxon>
        <taxon>Pseudomonadati</taxon>
        <taxon>Acidobacteriota</taxon>
        <taxon>Terriglobia</taxon>
        <taxon>Terriglobales</taxon>
        <taxon>Acidobacteriaceae</taxon>
        <taxon>Granulicella</taxon>
    </lineage>
</organism>
<dbReference type="GO" id="GO:0005886">
    <property type="term" value="C:plasma membrane"/>
    <property type="evidence" value="ECO:0007669"/>
    <property type="project" value="UniProtKB-SubCell"/>
</dbReference>
<dbReference type="Proteomes" id="UP000589520">
    <property type="component" value="Unassembled WGS sequence"/>
</dbReference>
<sequence>MAEVTTGEMKPTLGLTGLTSNAMALIAPGAFLWLTFFIQSTTGVTGPSMWMGIVGALVLCSATAVCYAEMAKLYPGTGSSYYFAERAFLNRDRAWRYARLSKFIVGWASHLYYWIYPGVMVGTMGILCGYLVGTIWPNFMSASNPGMFFMMAVAVVFSFAVAYIAHRGISSSTSINLGINVIQITALLVFAVLALGYRLNHPPGSVAYQFDASSGEAYTYEFKTTTAIVAGVSTDTIVRDASGVPLPKLDESGKIVPFHISYAEHDTAGNFLAHPNALSVIRPHKWSWVFIQATVAILILVGFESVTAMGGEAKNAKRDVPIAVIVSLLVQGVMFYFFEYFAANYFLNSGYSMQSATGSAAPIGDMMVVVGDALFGAGRGRIFMLIEAATVFLALIGTTLSCMNTGARVTYAMGKDREVRGHFGLLHNKNLTPHRAIWTLATISAVIGCIAVSLAFGDGGAPAASAISAIPHGFWSSFGYTTHDKMAALPNTLLTVTLASNFGTFLLYALSCTLCIVAYHKHANFSVVRHMLIPLFGLCANLACMSFYLIGPFMGYGTKMEPLLALGIAAVWGLYGGFYFVSSGKAEGKTTLMQTRVPSA</sequence>
<feature type="transmembrane region" description="Helical" evidence="6">
    <location>
        <begin position="382"/>
        <end position="403"/>
    </location>
</feature>
<dbReference type="PANTHER" id="PTHR42770:SF7">
    <property type="entry name" value="MEMBRANE PROTEIN"/>
    <property type="match status" value="1"/>
</dbReference>
<proteinExistence type="predicted"/>
<dbReference type="PIRSF" id="PIRSF006060">
    <property type="entry name" value="AA_transporter"/>
    <property type="match status" value="1"/>
</dbReference>
<accession>A0A7Y9TTV2</accession>
<feature type="transmembrane region" description="Helical" evidence="6">
    <location>
        <begin position="436"/>
        <end position="456"/>
    </location>
</feature>
<dbReference type="InterPro" id="IPR050367">
    <property type="entry name" value="APC_superfamily"/>
</dbReference>
<evidence type="ECO:0000256" key="6">
    <source>
        <dbReference type="SAM" id="Phobius"/>
    </source>
</evidence>
<keyword evidence="5 6" id="KW-0472">Membrane</keyword>
<evidence type="ECO:0000256" key="5">
    <source>
        <dbReference type="ARBA" id="ARBA00023136"/>
    </source>
</evidence>
<keyword evidence="3 6" id="KW-0812">Transmembrane</keyword>
<dbReference type="Gene3D" id="1.20.1740.10">
    <property type="entry name" value="Amino acid/polyamine transporter I"/>
    <property type="match status" value="1"/>
</dbReference>
<feature type="transmembrane region" description="Helical" evidence="6">
    <location>
        <begin position="563"/>
        <end position="581"/>
    </location>
</feature>
<evidence type="ECO:0000313" key="7">
    <source>
        <dbReference type="EMBL" id="NYF80323.1"/>
    </source>
</evidence>
<evidence type="ECO:0000256" key="3">
    <source>
        <dbReference type="ARBA" id="ARBA00022692"/>
    </source>
</evidence>
<comment type="caution">
    <text evidence="7">The sequence shown here is derived from an EMBL/GenBank/DDBJ whole genome shotgun (WGS) entry which is preliminary data.</text>
</comment>
<dbReference type="Pfam" id="PF13520">
    <property type="entry name" value="AA_permease_2"/>
    <property type="match status" value="1"/>
</dbReference>
<comment type="subcellular location">
    <subcellularLocation>
        <location evidence="1">Cell membrane</location>
        <topology evidence="1">Multi-pass membrane protein</topology>
    </subcellularLocation>
</comment>
<protein>
    <submittedName>
        <fullName evidence="7">Amino acid transporter</fullName>
    </submittedName>
</protein>
<dbReference type="AlphaFoldDB" id="A0A7Y9TTV2"/>
<feature type="transmembrane region" description="Helical" evidence="6">
    <location>
        <begin position="148"/>
        <end position="165"/>
    </location>
</feature>
<dbReference type="PANTHER" id="PTHR42770">
    <property type="entry name" value="AMINO ACID TRANSPORTER-RELATED"/>
    <property type="match status" value="1"/>
</dbReference>
<feature type="transmembrane region" description="Helical" evidence="6">
    <location>
        <begin position="498"/>
        <end position="519"/>
    </location>
</feature>
<feature type="transmembrane region" description="Helical" evidence="6">
    <location>
        <begin position="12"/>
        <end position="36"/>
    </location>
</feature>
<feature type="transmembrane region" description="Helical" evidence="6">
    <location>
        <begin position="531"/>
        <end position="551"/>
    </location>
</feature>
<feature type="transmembrane region" description="Helical" evidence="6">
    <location>
        <begin position="177"/>
        <end position="197"/>
    </location>
</feature>
<feature type="transmembrane region" description="Helical" evidence="6">
    <location>
        <begin position="48"/>
        <end position="68"/>
    </location>
</feature>